<organism evidence="11 12">
    <name type="scientific">Cnuella takakiae</name>
    <dbReference type="NCBI Taxonomy" id="1302690"/>
    <lineage>
        <taxon>Bacteria</taxon>
        <taxon>Pseudomonadati</taxon>
        <taxon>Bacteroidota</taxon>
        <taxon>Chitinophagia</taxon>
        <taxon>Chitinophagales</taxon>
        <taxon>Chitinophagaceae</taxon>
        <taxon>Cnuella</taxon>
    </lineage>
</organism>
<dbReference type="InterPro" id="IPR015237">
    <property type="entry name" value="Alpha-amylase_C_pro"/>
</dbReference>
<name>A0A1M5H7C7_9BACT</name>
<protein>
    <submittedName>
        <fullName evidence="11">Alpha-amylase</fullName>
    </submittedName>
</protein>
<dbReference type="SMART" id="SM00642">
    <property type="entry name" value="Aamy"/>
    <property type="match status" value="1"/>
</dbReference>
<keyword evidence="12" id="KW-1185">Reference proteome</keyword>
<dbReference type="STRING" id="1302690.BUE76_03595"/>
<keyword evidence="5" id="KW-0119">Carbohydrate metabolism</keyword>
<dbReference type="Pfam" id="PF00128">
    <property type="entry name" value="Alpha-amylase"/>
    <property type="match status" value="1"/>
</dbReference>
<evidence type="ECO:0000256" key="6">
    <source>
        <dbReference type="ARBA" id="ARBA00023295"/>
    </source>
</evidence>
<sequence>MNKKIALAFIAFSAFAGCSKKSSTGGGTPEPVTPPPAIEAAVPDPAVMFQPFYWDVPAGGTWWDHLNGKLDSWKTAGFTALWIPPISKGQSGQYSMGYDPYDYFDFGKYNQMGSVETRFGSDAELRSLLSNAKAKGFKLIADIVLNHNSGGESEFNPIANSNNWTKFRPLSGKFNRSYEHFHPNAIHANDEDKFGGFPDLCHHSDYVKNWFWGSPESVGRYYRDSLGFDGWRFDFVKGFSPDVVKQWNSALGGFSIAEYWDGNLDLVKAYVNASGSGAFDFPLMYALRDALNGSDLTKLDGAGLIGVNPSKAYTFLANHDVDEIFPQNKLKAYAFILTAEGTPFVFYKDFETVVDQSKLNELIQIRKKFAAGTTTKLYSSRTEFIFRRNGTPGLVTYINNDVVDVQRKVQTTWASKVLKDYTGANPDITTDASGFVTVACKANSYAVYAPK</sequence>
<dbReference type="Gene3D" id="2.60.40.1180">
    <property type="entry name" value="Golgi alpha-mannosidase II"/>
    <property type="match status" value="1"/>
</dbReference>
<keyword evidence="8" id="KW-0106">Calcium</keyword>
<dbReference type="SUPFAM" id="SSF51445">
    <property type="entry name" value="(Trans)glycosidases"/>
    <property type="match status" value="1"/>
</dbReference>
<feature type="active site" description="Proton donor" evidence="7">
    <location>
        <position position="258"/>
    </location>
</feature>
<dbReference type="PIRSF" id="PIRSF001021">
    <property type="entry name" value="Alph-amls_thrmst"/>
    <property type="match status" value="1"/>
</dbReference>
<feature type="signal peptide" evidence="9">
    <location>
        <begin position="1"/>
        <end position="16"/>
    </location>
</feature>
<keyword evidence="4" id="KW-0378">Hydrolase</keyword>
<gene>
    <name evidence="11" type="ORF">SAMN05444008_11860</name>
</gene>
<feature type="domain" description="Glycosyl hydrolase family 13 catalytic" evidence="10">
    <location>
        <begin position="46"/>
        <end position="366"/>
    </location>
</feature>
<accession>A0A1M5H7C7</accession>
<evidence type="ECO:0000256" key="2">
    <source>
        <dbReference type="ARBA" id="ARBA00008061"/>
    </source>
</evidence>
<dbReference type="CDD" id="cd11314">
    <property type="entry name" value="AmyAc_arch_bac_plant_AmyA"/>
    <property type="match status" value="1"/>
</dbReference>
<evidence type="ECO:0000256" key="7">
    <source>
        <dbReference type="PIRSR" id="PIRSR001021-1"/>
    </source>
</evidence>
<proteinExistence type="inferred from homology"/>
<keyword evidence="6" id="KW-0326">Glycosidase</keyword>
<dbReference type="Pfam" id="PF09154">
    <property type="entry name" value="Alpha-amy_C_pro"/>
    <property type="match status" value="1"/>
</dbReference>
<dbReference type="AlphaFoldDB" id="A0A1M5H7C7"/>
<dbReference type="EMBL" id="FQUO01000018">
    <property type="protein sequence ID" value="SHG11816.1"/>
    <property type="molecule type" value="Genomic_DNA"/>
</dbReference>
<dbReference type="InterPro" id="IPR006047">
    <property type="entry name" value="GH13_cat_dom"/>
</dbReference>
<evidence type="ECO:0000256" key="4">
    <source>
        <dbReference type="ARBA" id="ARBA00022801"/>
    </source>
</evidence>
<evidence type="ECO:0000256" key="9">
    <source>
        <dbReference type="SAM" id="SignalP"/>
    </source>
</evidence>
<comment type="similarity">
    <text evidence="2">Belongs to the glycosyl hydrolase 13 family.</text>
</comment>
<keyword evidence="9" id="KW-0732">Signal</keyword>
<evidence type="ECO:0000256" key="3">
    <source>
        <dbReference type="ARBA" id="ARBA00022723"/>
    </source>
</evidence>
<dbReference type="InterPro" id="IPR017853">
    <property type="entry name" value="GH"/>
</dbReference>
<dbReference type="InterPro" id="IPR013780">
    <property type="entry name" value="Glyco_hydro_b"/>
</dbReference>
<dbReference type="GO" id="GO:0005975">
    <property type="term" value="P:carbohydrate metabolic process"/>
    <property type="evidence" value="ECO:0007669"/>
    <property type="project" value="InterPro"/>
</dbReference>
<feature type="chain" id="PRO_5012499887" evidence="9">
    <location>
        <begin position="17"/>
        <end position="451"/>
    </location>
</feature>
<dbReference type="RefSeq" id="WP_073046944.1">
    <property type="nucleotide sequence ID" value="NZ_FQUO01000018.1"/>
</dbReference>
<evidence type="ECO:0000259" key="10">
    <source>
        <dbReference type="SMART" id="SM00642"/>
    </source>
</evidence>
<comment type="cofactor">
    <cofactor evidence="1">
        <name>Ca(2+)</name>
        <dbReference type="ChEBI" id="CHEBI:29108"/>
    </cofactor>
</comment>
<evidence type="ECO:0000256" key="8">
    <source>
        <dbReference type="PIRSR" id="PIRSR001021-2"/>
    </source>
</evidence>
<evidence type="ECO:0000256" key="5">
    <source>
        <dbReference type="ARBA" id="ARBA00023277"/>
    </source>
</evidence>
<dbReference type="OrthoDB" id="9806009at2"/>
<dbReference type="PANTHER" id="PTHR43447">
    <property type="entry name" value="ALPHA-AMYLASE"/>
    <property type="match status" value="1"/>
</dbReference>
<feature type="binding site" evidence="8">
    <location>
        <position position="146"/>
    </location>
    <ligand>
        <name>Ca(2+)</name>
        <dbReference type="ChEBI" id="CHEBI:29108"/>
        <label>1</label>
    </ligand>
</feature>
<dbReference type="GO" id="GO:0004553">
    <property type="term" value="F:hydrolase activity, hydrolyzing O-glycosyl compounds"/>
    <property type="evidence" value="ECO:0007669"/>
    <property type="project" value="InterPro"/>
</dbReference>
<keyword evidence="3 8" id="KW-0479">Metal-binding</keyword>
<dbReference type="InterPro" id="IPR013776">
    <property type="entry name" value="A-amylase_thermo"/>
</dbReference>
<feature type="active site" description="Nucleophile" evidence="7">
    <location>
        <position position="234"/>
    </location>
</feature>
<feature type="binding site" evidence="8">
    <location>
        <position position="205"/>
    </location>
    <ligand>
        <name>Ca(2+)</name>
        <dbReference type="ChEBI" id="CHEBI:29108"/>
        <label>2</label>
    </ligand>
</feature>
<dbReference type="PROSITE" id="PS51257">
    <property type="entry name" value="PROKAR_LIPOPROTEIN"/>
    <property type="match status" value="1"/>
</dbReference>
<evidence type="ECO:0000256" key="1">
    <source>
        <dbReference type="ARBA" id="ARBA00001913"/>
    </source>
</evidence>
<evidence type="ECO:0000313" key="11">
    <source>
        <dbReference type="EMBL" id="SHG11816.1"/>
    </source>
</evidence>
<evidence type="ECO:0000313" key="12">
    <source>
        <dbReference type="Proteomes" id="UP000184368"/>
    </source>
</evidence>
<dbReference type="Proteomes" id="UP000184368">
    <property type="component" value="Unassembled WGS sequence"/>
</dbReference>
<dbReference type="GO" id="GO:0005509">
    <property type="term" value="F:calcium ion binding"/>
    <property type="evidence" value="ECO:0007669"/>
    <property type="project" value="InterPro"/>
</dbReference>
<feature type="binding site" evidence="8">
    <location>
        <position position="188"/>
    </location>
    <ligand>
        <name>Ca(2+)</name>
        <dbReference type="ChEBI" id="CHEBI:29108"/>
        <label>2</label>
    </ligand>
</feature>
<reference evidence="11 12" key="1">
    <citation type="submission" date="2016-11" db="EMBL/GenBank/DDBJ databases">
        <authorList>
            <person name="Jaros S."/>
            <person name="Januszkiewicz K."/>
            <person name="Wedrychowicz H."/>
        </authorList>
    </citation>
    <scope>NUCLEOTIDE SEQUENCE [LARGE SCALE GENOMIC DNA]</scope>
    <source>
        <strain evidence="11 12">DSM 26897</strain>
    </source>
</reference>
<dbReference type="Gene3D" id="3.20.20.80">
    <property type="entry name" value="Glycosidases"/>
    <property type="match status" value="1"/>
</dbReference>